<dbReference type="AlphaFoldDB" id="A0A1H7RUG1"/>
<dbReference type="Proteomes" id="UP000199421">
    <property type="component" value="Unassembled WGS sequence"/>
</dbReference>
<evidence type="ECO:0000256" key="1">
    <source>
        <dbReference type="SAM" id="SignalP"/>
    </source>
</evidence>
<evidence type="ECO:0000313" key="5">
    <source>
        <dbReference type="Proteomes" id="UP000199421"/>
    </source>
</evidence>
<feature type="domain" description="Glycoside hydrolase 123 N-terminal" evidence="3">
    <location>
        <begin position="51"/>
        <end position="191"/>
    </location>
</feature>
<reference evidence="5" key="1">
    <citation type="submission" date="2016-10" db="EMBL/GenBank/DDBJ databases">
        <authorList>
            <person name="Varghese N."/>
            <person name="Submissions S."/>
        </authorList>
    </citation>
    <scope>NUCLEOTIDE SEQUENCE [LARGE SCALE GENOMIC DNA]</scope>
    <source>
        <strain evidence="5">DSM 18733</strain>
    </source>
</reference>
<evidence type="ECO:0000259" key="3">
    <source>
        <dbReference type="Pfam" id="PF22680"/>
    </source>
</evidence>
<keyword evidence="5" id="KW-1185">Reference proteome</keyword>
<dbReference type="Pfam" id="PF22680">
    <property type="entry name" value="Glyco_hydro_123_N_2"/>
    <property type="match status" value="1"/>
</dbReference>
<sequence length="581" mass="66741">MKRVIFLLLVLATRSTFAQLPEFTTVKELPDPYPVDANTWNNIDKGLKASFVSIDESFLKSAAPKSEQLRISWKDKTWKGEKIHTQVLLWSKFKVENVKLTPSDLIDAKGNIIASKDVSANFIRYVLTDHAGDLKSGCGIPKGLDTSLTADLIDDITVLPIEAKTSRPVWLSLNVPRDAAAGVYKGTLTISATNEHSISLPYEVEVLNHTLPMPEKWSFHLDIWQNPYSIARVHGVKVWSNEHFEAMKPYIKMLADAGQKSITADIIYDPWNGQTYDVYQGMVKWVKKKDGTWHFDYSNFDKWVEFMEGFGINKFINCYSMIPWNLKFYYYDEAAGKNAVLTAKPGEEAYKSHWKNMLIDFAQHLKKKGWFEKTTIAMDEREMEDMKKAIAIIKEADPAFKISLAGNDHPELYNDLVDYCVALRYELNKDLIKERREKGFTTTFYTCCTELYPNTFTSSKYAEATWLSWYALNKDFDGYLRWAYNCWGPNPLQDTRVGTWLAGDGWFVYPGARTSVRFERLIEGIQDFEKVKIIKKHLLDQNKSDALKKLDDVISSFEFETVNKDNASIFVNKAKEVLNSL</sequence>
<feature type="signal peptide" evidence="1">
    <location>
        <begin position="1"/>
        <end position="18"/>
    </location>
</feature>
<name>A0A1H7RUG1_OLID1</name>
<keyword evidence="1" id="KW-0732">Signal</keyword>
<proteinExistence type="predicted"/>
<dbReference type="OrthoDB" id="197680at2"/>
<feature type="chain" id="PRO_5011651411" evidence="1">
    <location>
        <begin position="19"/>
        <end position="581"/>
    </location>
</feature>
<dbReference type="InterPro" id="IPR053850">
    <property type="entry name" value="Glyco_hydro_123_N_2"/>
</dbReference>
<dbReference type="STRING" id="407022.SAMN05661044_02947"/>
<gene>
    <name evidence="4" type="ORF">SAMN05661044_02947</name>
</gene>
<evidence type="ECO:0000313" key="4">
    <source>
        <dbReference type="EMBL" id="SEL63826.1"/>
    </source>
</evidence>
<dbReference type="EMBL" id="FOAF01000003">
    <property type="protein sequence ID" value="SEL63826.1"/>
    <property type="molecule type" value="Genomic_DNA"/>
</dbReference>
<evidence type="ECO:0000259" key="2">
    <source>
        <dbReference type="Pfam" id="PF13320"/>
    </source>
</evidence>
<dbReference type="Pfam" id="PF13320">
    <property type="entry name" value="GH123_cat"/>
    <property type="match status" value="1"/>
</dbReference>
<dbReference type="InterPro" id="IPR025150">
    <property type="entry name" value="GH123_cat"/>
</dbReference>
<protein>
    <submittedName>
        <fullName evidence="4">Uncharacterized protein</fullName>
    </submittedName>
</protein>
<organism evidence="4 5">
    <name type="scientific">Olivibacter domesticus</name>
    <name type="common">Pseudosphingobacterium domesticum</name>
    <dbReference type="NCBI Taxonomy" id="407022"/>
    <lineage>
        <taxon>Bacteria</taxon>
        <taxon>Pseudomonadati</taxon>
        <taxon>Bacteroidota</taxon>
        <taxon>Sphingobacteriia</taxon>
        <taxon>Sphingobacteriales</taxon>
        <taxon>Sphingobacteriaceae</taxon>
        <taxon>Olivibacter</taxon>
    </lineage>
</organism>
<feature type="domain" description="Glycoside hydrolase 123 catalytic" evidence="2">
    <location>
        <begin position="224"/>
        <end position="533"/>
    </location>
</feature>
<dbReference type="RefSeq" id="WP_093325929.1">
    <property type="nucleotide sequence ID" value="NZ_FOAF01000003.1"/>
</dbReference>
<accession>A0A1H7RUG1</accession>